<comment type="caution">
    <text evidence="3">The sequence shown here is derived from an EMBL/GenBank/DDBJ whole genome shotgun (WGS) entry which is preliminary data.</text>
</comment>
<dbReference type="Pfam" id="PF22725">
    <property type="entry name" value="GFO_IDH_MocA_C3"/>
    <property type="match status" value="1"/>
</dbReference>
<dbReference type="SUPFAM" id="SSF51735">
    <property type="entry name" value="NAD(P)-binding Rossmann-fold domains"/>
    <property type="match status" value="1"/>
</dbReference>
<dbReference type="EMBL" id="JAUDUY010000003">
    <property type="protein sequence ID" value="MDM9631150.1"/>
    <property type="molecule type" value="Genomic_DNA"/>
</dbReference>
<accession>A0ABT7WE17</accession>
<dbReference type="Gene3D" id="3.40.50.720">
    <property type="entry name" value="NAD(P)-binding Rossmann-like Domain"/>
    <property type="match status" value="1"/>
</dbReference>
<dbReference type="Pfam" id="PF01408">
    <property type="entry name" value="GFO_IDH_MocA"/>
    <property type="match status" value="1"/>
</dbReference>
<name>A0ABT7WE17_9FLAO</name>
<dbReference type="Gene3D" id="3.30.360.10">
    <property type="entry name" value="Dihydrodipicolinate Reductase, domain 2"/>
    <property type="match status" value="1"/>
</dbReference>
<dbReference type="InterPro" id="IPR000683">
    <property type="entry name" value="Gfo/Idh/MocA-like_OxRdtase_N"/>
</dbReference>
<dbReference type="PANTHER" id="PTHR43377:SF1">
    <property type="entry name" value="BILIVERDIN REDUCTASE A"/>
    <property type="match status" value="1"/>
</dbReference>
<dbReference type="PANTHER" id="PTHR43377">
    <property type="entry name" value="BILIVERDIN REDUCTASE A"/>
    <property type="match status" value="1"/>
</dbReference>
<gene>
    <name evidence="3" type="ORF">QU605_06700</name>
</gene>
<sequence length="327" mass="37796">MANFLIIGGGSIGQRHIKNLQILGDHSIWVLKRYQDPSFEKEFNVAVLNSYVEAEKLGLDAIFICTPTSLHNEGLEWGIKNNLHVFMEKPLIHNSEGMQKAEALLSGYTGTFFIGFMLRYHPLVRRIKTLLNEKRLGEVYSARFEFGSYLPYWHPWEDYHISYAARSELGGGVINTITHELDLIQYFFGKPESVVCEARNLNRLKIDVEEVCEAIFGYREKTVSLHLNYLQKDYDRNIKIRCDEGEILWDWHENKVIIQKHKEKPEAITIQEPFDVNGLYTEEVQHFLSLIESGTATHELDGKHAVSNTELMLKMHESSNTGQRIHT</sequence>
<keyword evidence="4" id="KW-1185">Reference proteome</keyword>
<feature type="domain" description="Gfo/Idh/MocA-like oxidoreductase N-terminal" evidence="1">
    <location>
        <begin position="3"/>
        <end position="108"/>
    </location>
</feature>
<dbReference type="InterPro" id="IPR051450">
    <property type="entry name" value="Gfo/Idh/MocA_Oxidoreductases"/>
</dbReference>
<dbReference type="RefSeq" id="WP_289724516.1">
    <property type="nucleotide sequence ID" value="NZ_JAUDUY010000003.1"/>
</dbReference>
<evidence type="ECO:0000313" key="3">
    <source>
        <dbReference type="EMBL" id="MDM9631150.1"/>
    </source>
</evidence>
<evidence type="ECO:0000259" key="1">
    <source>
        <dbReference type="Pfam" id="PF01408"/>
    </source>
</evidence>
<dbReference type="InterPro" id="IPR036291">
    <property type="entry name" value="NAD(P)-bd_dom_sf"/>
</dbReference>
<dbReference type="SUPFAM" id="SSF55347">
    <property type="entry name" value="Glyceraldehyde-3-phosphate dehydrogenase-like, C-terminal domain"/>
    <property type="match status" value="1"/>
</dbReference>
<dbReference type="InterPro" id="IPR055170">
    <property type="entry name" value="GFO_IDH_MocA-like_dom"/>
</dbReference>
<evidence type="ECO:0000313" key="4">
    <source>
        <dbReference type="Proteomes" id="UP001174839"/>
    </source>
</evidence>
<feature type="domain" description="GFO/IDH/MocA-like oxidoreductase" evidence="2">
    <location>
        <begin position="124"/>
        <end position="247"/>
    </location>
</feature>
<protein>
    <submittedName>
        <fullName evidence="3">Gfo/Idh/MocA family oxidoreductase</fullName>
    </submittedName>
</protein>
<evidence type="ECO:0000259" key="2">
    <source>
        <dbReference type="Pfam" id="PF22725"/>
    </source>
</evidence>
<dbReference type="Proteomes" id="UP001174839">
    <property type="component" value="Unassembled WGS sequence"/>
</dbReference>
<reference evidence="3" key="1">
    <citation type="submission" date="2023-06" db="EMBL/GenBank/DDBJ databases">
        <title>Robiginitalea aurantiacus sp. nov. and Algoriphagus sediminis sp. nov., isolated from coastal sediment.</title>
        <authorList>
            <person name="Zhou Z.Y."/>
            <person name="An J."/>
            <person name="Jia Y.W."/>
            <person name="Du Z.J."/>
        </authorList>
    </citation>
    <scope>NUCLEOTIDE SEQUENCE</scope>
    <source>
        <strain evidence="3">M39</strain>
    </source>
</reference>
<proteinExistence type="predicted"/>
<organism evidence="3 4">
    <name type="scientific">Robiginitalea aurantiaca</name>
    <dbReference type="NCBI Taxonomy" id="3056915"/>
    <lineage>
        <taxon>Bacteria</taxon>
        <taxon>Pseudomonadati</taxon>
        <taxon>Bacteroidota</taxon>
        <taxon>Flavobacteriia</taxon>
        <taxon>Flavobacteriales</taxon>
        <taxon>Flavobacteriaceae</taxon>
        <taxon>Robiginitalea</taxon>
    </lineage>
</organism>